<dbReference type="AlphaFoldDB" id="A0A4Y2QGH2"/>
<name>A0A4Y2QGH2_ARAVE</name>
<keyword evidence="2" id="KW-1185">Reference proteome</keyword>
<accession>A0A4Y2QGH2</accession>
<protein>
    <submittedName>
        <fullName evidence="1">Uncharacterized protein</fullName>
    </submittedName>
</protein>
<dbReference type="Proteomes" id="UP000499080">
    <property type="component" value="Unassembled WGS sequence"/>
</dbReference>
<sequence length="117" mass="13399">MRTAATLARAKYMQYLESERLKEKTEAKQLKRKALGGNRFFKTNENVPNKWGNLGLAPAVVKRWGGRDLAAERDDVGPVAGNEKRIEIDEIEKEDSNSTYKTKSCHFFLFILLSQHK</sequence>
<evidence type="ECO:0000313" key="2">
    <source>
        <dbReference type="Proteomes" id="UP000499080"/>
    </source>
</evidence>
<proteinExistence type="predicted"/>
<dbReference type="EMBL" id="BGPR01013719">
    <property type="protein sequence ID" value="GBN61906.1"/>
    <property type="molecule type" value="Genomic_DNA"/>
</dbReference>
<evidence type="ECO:0000313" key="1">
    <source>
        <dbReference type="EMBL" id="GBN61906.1"/>
    </source>
</evidence>
<organism evidence="1 2">
    <name type="scientific">Araneus ventricosus</name>
    <name type="common">Orbweaver spider</name>
    <name type="synonym">Epeira ventricosa</name>
    <dbReference type="NCBI Taxonomy" id="182803"/>
    <lineage>
        <taxon>Eukaryota</taxon>
        <taxon>Metazoa</taxon>
        <taxon>Ecdysozoa</taxon>
        <taxon>Arthropoda</taxon>
        <taxon>Chelicerata</taxon>
        <taxon>Arachnida</taxon>
        <taxon>Araneae</taxon>
        <taxon>Araneomorphae</taxon>
        <taxon>Entelegynae</taxon>
        <taxon>Araneoidea</taxon>
        <taxon>Araneidae</taxon>
        <taxon>Araneus</taxon>
    </lineage>
</organism>
<comment type="caution">
    <text evidence="1">The sequence shown here is derived from an EMBL/GenBank/DDBJ whole genome shotgun (WGS) entry which is preliminary data.</text>
</comment>
<reference evidence="1 2" key="1">
    <citation type="journal article" date="2019" name="Sci. Rep.">
        <title>Orb-weaving spider Araneus ventricosus genome elucidates the spidroin gene catalogue.</title>
        <authorList>
            <person name="Kono N."/>
            <person name="Nakamura H."/>
            <person name="Ohtoshi R."/>
            <person name="Moran D.A.P."/>
            <person name="Shinohara A."/>
            <person name="Yoshida Y."/>
            <person name="Fujiwara M."/>
            <person name="Mori M."/>
            <person name="Tomita M."/>
            <person name="Arakawa K."/>
        </authorList>
    </citation>
    <scope>NUCLEOTIDE SEQUENCE [LARGE SCALE GENOMIC DNA]</scope>
</reference>
<gene>
    <name evidence="1" type="ORF">AVEN_242813_1</name>
</gene>